<protein>
    <submittedName>
        <fullName evidence="2">Uncharacterized protein</fullName>
    </submittedName>
</protein>
<feature type="transmembrane region" description="Helical" evidence="1">
    <location>
        <begin position="169"/>
        <end position="190"/>
    </location>
</feature>
<feature type="transmembrane region" description="Helical" evidence="1">
    <location>
        <begin position="12"/>
        <end position="31"/>
    </location>
</feature>
<name>A0A6N7XA02_9ACTN</name>
<reference evidence="2 3" key="1">
    <citation type="submission" date="2019-08" db="EMBL/GenBank/DDBJ databases">
        <title>In-depth cultivation of the pig gut microbiome towards novel bacterial diversity and tailored functional studies.</title>
        <authorList>
            <person name="Wylensek D."/>
            <person name="Hitch T.C.A."/>
            <person name="Clavel T."/>
        </authorList>
    </citation>
    <scope>NUCLEOTIDE SEQUENCE [LARGE SCALE GENOMIC DNA]</scope>
    <source>
        <strain evidence="2 3">WB01_CNA04</strain>
    </source>
</reference>
<comment type="caution">
    <text evidence="2">The sequence shown here is derived from an EMBL/GenBank/DDBJ whole genome shotgun (WGS) entry which is preliminary data.</text>
</comment>
<feature type="transmembrane region" description="Helical" evidence="1">
    <location>
        <begin position="37"/>
        <end position="56"/>
    </location>
</feature>
<dbReference type="EMBL" id="VUND01000002">
    <property type="protein sequence ID" value="MST60254.1"/>
    <property type="molecule type" value="Genomic_DNA"/>
</dbReference>
<keyword evidence="1" id="KW-0472">Membrane</keyword>
<proteinExistence type="predicted"/>
<keyword evidence="1" id="KW-0812">Transmembrane</keyword>
<feature type="transmembrane region" description="Helical" evidence="1">
    <location>
        <begin position="146"/>
        <end position="163"/>
    </location>
</feature>
<organism evidence="2 3">
    <name type="scientific">Parafannyhessea umbonata</name>
    <dbReference type="NCBI Taxonomy" id="604330"/>
    <lineage>
        <taxon>Bacteria</taxon>
        <taxon>Bacillati</taxon>
        <taxon>Actinomycetota</taxon>
        <taxon>Coriobacteriia</taxon>
        <taxon>Coriobacteriales</taxon>
        <taxon>Atopobiaceae</taxon>
        <taxon>Parafannyhessea</taxon>
    </lineage>
</organism>
<evidence type="ECO:0000313" key="2">
    <source>
        <dbReference type="EMBL" id="MST60254.1"/>
    </source>
</evidence>
<evidence type="ECO:0000313" key="3">
    <source>
        <dbReference type="Proteomes" id="UP000434342"/>
    </source>
</evidence>
<gene>
    <name evidence="2" type="ORF">FYJ69_04915</name>
</gene>
<accession>A0A6N7XA02</accession>
<keyword evidence="1" id="KW-1133">Transmembrane helix</keyword>
<feature type="transmembrane region" description="Helical" evidence="1">
    <location>
        <begin position="76"/>
        <end position="96"/>
    </location>
</feature>
<sequence length="222" mass="24452">MSRPMRVVESAFDICYLLFDLVAAIVFLAQAHGRAVFLLYGALALVLGGGDAFHLVPRVQMHLRGVRPNTTARLGLGTQVASVTMTVFYVLLYFIWRQLFPAVGVPAAVPTLIFATAALRIALCLMPQNDWRSGRENLRWELYRNIPFAVTGVLVIVLFAISGNAGGLGMWRMCVAIALSFAFYLPVCFLAKRVPAVGALMLPKTVTYMWMIAMGLQLLARL</sequence>
<feature type="transmembrane region" description="Helical" evidence="1">
    <location>
        <begin position="102"/>
        <end position="125"/>
    </location>
</feature>
<evidence type="ECO:0000256" key="1">
    <source>
        <dbReference type="SAM" id="Phobius"/>
    </source>
</evidence>
<dbReference type="Proteomes" id="UP000434342">
    <property type="component" value="Unassembled WGS sequence"/>
</dbReference>
<feature type="transmembrane region" description="Helical" evidence="1">
    <location>
        <begin position="202"/>
        <end position="220"/>
    </location>
</feature>
<dbReference type="AlphaFoldDB" id="A0A6N7XA02"/>